<comment type="caution">
    <text evidence="2">The sequence shown here is derived from an EMBL/GenBank/DDBJ whole genome shotgun (WGS) entry which is preliminary data.</text>
</comment>
<keyword evidence="1" id="KW-1133">Transmembrane helix</keyword>
<evidence type="ECO:0000313" key="3">
    <source>
        <dbReference type="Proteomes" id="UP000237105"/>
    </source>
</evidence>
<keyword evidence="1" id="KW-0472">Membrane</keyword>
<name>A0A2P5CFE9_PARAD</name>
<proteinExistence type="predicted"/>
<reference evidence="3" key="1">
    <citation type="submission" date="2016-06" db="EMBL/GenBank/DDBJ databases">
        <title>Parallel loss of symbiosis genes in relatives of nitrogen-fixing non-legume Parasponia.</title>
        <authorList>
            <person name="Van Velzen R."/>
            <person name="Holmer R."/>
            <person name="Bu F."/>
            <person name="Rutten L."/>
            <person name="Van Zeijl A."/>
            <person name="Liu W."/>
            <person name="Santuari L."/>
            <person name="Cao Q."/>
            <person name="Sharma T."/>
            <person name="Shen D."/>
            <person name="Roswanjaya Y."/>
            <person name="Wardhani T."/>
            <person name="Kalhor M.S."/>
            <person name="Jansen J."/>
            <person name="Van den Hoogen J."/>
            <person name="Gungor B."/>
            <person name="Hartog M."/>
            <person name="Hontelez J."/>
            <person name="Verver J."/>
            <person name="Yang W.-C."/>
            <person name="Schijlen E."/>
            <person name="Repin R."/>
            <person name="Schilthuizen M."/>
            <person name="Schranz E."/>
            <person name="Heidstra R."/>
            <person name="Miyata K."/>
            <person name="Fedorova E."/>
            <person name="Kohlen W."/>
            <person name="Bisseling T."/>
            <person name="Smit S."/>
            <person name="Geurts R."/>
        </authorList>
    </citation>
    <scope>NUCLEOTIDE SEQUENCE [LARGE SCALE GENOMIC DNA]</scope>
    <source>
        <strain evidence="3">cv. WU1-14</strain>
    </source>
</reference>
<feature type="transmembrane region" description="Helical" evidence="1">
    <location>
        <begin position="40"/>
        <end position="67"/>
    </location>
</feature>
<organism evidence="2 3">
    <name type="scientific">Parasponia andersonii</name>
    <name type="common">Sponia andersonii</name>
    <dbReference type="NCBI Taxonomy" id="3476"/>
    <lineage>
        <taxon>Eukaryota</taxon>
        <taxon>Viridiplantae</taxon>
        <taxon>Streptophyta</taxon>
        <taxon>Embryophyta</taxon>
        <taxon>Tracheophyta</taxon>
        <taxon>Spermatophyta</taxon>
        <taxon>Magnoliopsida</taxon>
        <taxon>eudicotyledons</taxon>
        <taxon>Gunneridae</taxon>
        <taxon>Pentapetalae</taxon>
        <taxon>rosids</taxon>
        <taxon>fabids</taxon>
        <taxon>Rosales</taxon>
        <taxon>Cannabaceae</taxon>
        <taxon>Parasponia</taxon>
    </lineage>
</organism>
<dbReference type="EMBL" id="JXTB01000137">
    <property type="protein sequence ID" value="PON59734.1"/>
    <property type="molecule type" value="Genomic_DNA"/>
</dbReference>
<evidence type="ECO:0000313" key="2">
    <source>
        <dbReference type="EMBL" id="PON59734.1"/>
    </source>
</evidence>
<dbReference type="Proteomes" id="UP000237105">
    <property type="component" value="Unassembled WGS sequence"/>
</dbReference>
<dbReference type="AlphaFoldDB" id="A0A2P5CFE9"/>
<accession>A0A2P5CFE9</accession>
<gene>
    <name evidence="2" type="ORF">PanWU01x14_157910</name>
</gene>
<dbReference type="OrthoDB" id="1636505at2759"/>
<keyword evidence="3" id="KW-1185">Reference proteome</keyword>
<sequence>MAEQECGERLVETEYYPNCPGCKVERYKASQRGFPFRDLFSIWIIVLANDLILGTHLSLTLSLLLLLKFL</sequence>
<evidence type="ECO:0000256" key="1">
    <source>
        <dbReference type="SAM" id="Phobius"/>
    </source>
</evidence>
<protein>
    <submittedName>
        <fullName evidence="2">Uncharacterized protein</fullName>
    </submittedName>
</protein>
<keyword evidence="1" id="KW-0812">Transmembrane</keyword>